<comment type="caution">
    <text evidence="1">The sequence shown here is derived from an EMBL/GenBank/DDBJ whole genome shotgun (WGS) entry which is preliminary data.</text>
</comment>
<keyword evidence="2" id="KW-1185">Reference proteome</keyword>
<evidence type="ECO:0000313" key="2">
    <source>
        <dbReference type="Proteomes" id="UP001276659"/>
    </source>
</evidence>
<dbReference type="AlphaFoldDB" id="A0AAD9ZD07"/>
<protein>
    <submittedName>
        <fullName evidence="1">Uncharacterized protein</fullName>
    </submittedName>
</protein>
<dbReference type="Proteomes" id="UP001276659">
    <property type="component" value="Unassembled WGS sequence"/>
</dbReference>
<reference evidence="1" key="1">
    <citation type="submission" date="2022-11" db="EMBL/GenBank/DDBJ databases">
        <title>Chromosomal genome sequence assembly and mating type (MAT) locus characterization of the leprose asexual lichenized fungus Lepraria neglecta (Nyl.) Erichsen.</title>
        <authorList>
            <person name="Allen J.L."/>
            <person name="Pfeffer B."/>
        </authorList>
    </citation>
    <scope>NUCLEOTIDE SEQUENCE</scope>
    <source>
        <strain evidence="1">Allen 5258</strain>
    </source>
</reference>
<gene>
    <name evidence="1" type="ORF">OEA41_001287</name>
</gene>
<accession>A0AAD9ZD07</accession>
<organism evidence="1 2">
    <name type="scientific">Lepraria neglecta</name>
    <dbReference type="NCBI Taxonomy" id="209136"/>
    <lineage>
        <taxon>Eukaryota</taxon>
        <taxon>Fungi</taxon>
        <taxon>Dikarya</taxon>
        <taxon>Ascomycota</taxon>
        <taxon>Pezizomycotina</taxon>
        <taxon>Lecanoromycetes</taxon>
        <taxon>OSLEUM clade</taxon>
        <taxon>Lecanoromycetidae</taxon>
        <taxon>Lecanorales</taxon>
        <taxon>Lecanorineae</taxon>
        <taxon>Stereocaulaceae</taxon>
        <taxon>Lepraria</taxon>
    </lineage>
</organism>
<sequence>MGRKKLSTEEVAKKAKANGYSYGACHEEDSKEASPTYEPKSLRDQSYVLERYEMWVASVKKEKHDEGVPFLDDVVDAPYTTGAHSLRAGLPPLDRATTKDFFRFYALTSDGKLAPRVTADSLNSQVERFFAAFTRLTGSIVTKQDRKQIYAVSALWPQW</sequence>
<dbReference type="EMBL" id="JASNWA010000006">
    <property type="protein sequence ID" value="KAK3174043.1"/>
    <property type="molecule type" value="Genomic_DNA"/>
</dbReference>
<evidence type="ECO:0000313" key="1">
    <source>
        <dbReference type="EMBL" id="KAK3174043.1"/>
    </source>
</evidence>
<proteinExistence type="predicted"/>
<name>A0AAD9ZD07_9LECA</name>